<dbReference type="PANTHER" id="PTHR43270">
    <property type="entry name" value="BETA-ALA-HIS DIPEPTIDASE"/>
    <property type="match status" value="1"/>
</dbReference>
<dbReference type="eggNOG" id="COG0624">
    <property type="taxonomic scope" value="Bacteria"/>
</dbReference>
<dbReference type="InterPro" id="IPR051458">
    <property type="entry name" value="Cyt/Met_Dipeptidase"/>
</dbReference>
<organism evidence="5 6">
    <name type="scientific">Parascardovia denticolens DSM 10105 = JCM 12538</name>
    <dbReference type="NCBI Taxonomy" id="864564"/>
    <lineage>
        <taxon>Bacteria</taxon>
        <taxon>Bacillati</taxon>
        <taxon>Actinomycetota</taxon>
        <taxon>Actinomycetes</taxon>
        <taxon>Bifidobacteriales</taxon>
        <taxon>Bifidobacteriaceae</taxon>
        <taxon>Parascardovia</taxon>
    </lineage>
</organism>
<keyword evidence="2" id="KW-0479">Metal-binding</keyword>
<evidence type="ECO:0000259" key="4">
    <source>
        <dbReference type="Pfam" id="PF07687"/>
    </source>
</evidence>
<dbReference type="GO" id="GO:0046872">
    <property type="term" value="F:metal ion binding"/>
    <property type="evidence" value="ECO:0007669"/>
    <property type="project" value="UniProtKB-KW"/>
</dbReference>
<evidence type="ECO:0000256" key="3">
    <source>
        <dbReference type="ARBA" id="ARBA00022801"/>
    </source>
</evidence>
<sequence length="471" mass="49876">MVASQEGISQGRISQEAVRANVHAQMGDLVDFLKAKIARKAVSAQGVGSPAMKADAEFVAENLRAVGIDARVEQSMGQDGNPAAWEVVGSRVVDPAKPTVLLYAHHDVQPAPNDDGVWKTDPFQGTVNEEDGRLYGRGASDDGAGIAIHLGALKALGDDLGVNVKVFIEGEEEMGSATFIPFVQAHKEDFEADVMIVADSGNWSDSIPSLTTSLRGNAAMDVTVSVLEAPRHSGVAGGPVLDANTMAALLISSMYDADGELVVPGVESQEVVGGLQRDLDEAQWRADAAVLPGVRLAGTGSLASRVWVKPSVTVIGFDAHPVEGSFNVIAPSCRFRLSMRTAPSQDPRQAMRALGDFLVEHAPFGCAVEWKEVDAGQGWAMDADSPVSKIAERALASAFRTDLVNQGQGGSIPFIPDLCRIFPQYHVLVTGPEDPKSNAHSPNESQSLSLLENSAVAEAYMLRDFAELGIE</sequence>
<name>E6K2B5_PARDN</name>
<gene>
    <name evidence="5" type="ORF">HMPREF0620_1588</name>
</gene>
<dbReference type="KEGG" id="pdo:PSDT_0101"/>
<dbReference type="EMBL" id="AEON01000002">
    <property type="protein sequence ID" value="EFT82903.1"/>
    <property type="molecule type" value="Genomic_DNA"/>
</dbReference>
<dbReference type="HOGENOM" id="CLU_029469_2_0_11"/>
<protein>
    <submittedName>
        <fullName evidence="5">Peptidase dimerization domain protein</fullName>
    </submittedName>
</protein>
<dbReference type="AlphaFoldDB" id="E6K2B5"/>
<keyword evidence="1" id="KW-0645">Protease</keyword>
<keyword evidence="3" id="KW-0378">Hydrolase</keyword>
<evidence type="ECO:0000313" key="5">
    <source>
        <dbReference type="EMBL" id="EFT82903.1"/>
    </source>
</evidence>
<dbReference type="GO" id="GO:0006508">
    <property type="term" value="P:proteolysis"/>
    <property type="evidence" value="ECO:0007669"/>
    <property type="project" value="UniProtKB-KW"/>
</dbReference>
<dbReference type="PANTHER" id="PTHR43270:SF12">
    <property type="entry name" value="SUCCINYL-DIAMINOPIMELATE DESUCCINYLASE"/>
    <property type="match status" value="1"/>
</dbReference>
<dbReference type="GO" id="GO:0008233">
    <property type="term" value="F:peptidase activity"/>
    <property type="evidence" value="ECO:0007669"/>
    <property type="project" value="UniProtKB-KW"/>
</dbReference>
<dbReference type="NCBIfam" id="NF005914">
    <property type="entry name" value="PRK07907.1"/>
    <property type="match status" value="1"/>
</dbReference>
<dbReference type="Pfam" id="PF07687">
    <property type="entry name" value="M20_dimer"/>
    <property type="match status" value="1"/>
</dbReference>
<comment type="caution">
    <text evidence="5">The sequence shown here is derived from an EMBL/GenBank/DDBJ whole genome shotgun (WGS) entry which is preliminary data.</text>
</comment>
<proteinExistence type="predicted"/>
<dbReference type="Gene3D" id="3.40.630.10">
    <property type="entry name" value="Zn peptidases"/>
    <property type="match status" value="1"/>
</dbReference>
<keyword evidence="6" id="KW-1185">Reference proteome</keyword>
<dbReference type="Proteomes" id="UP000004946">
    <property type="component" value="Chromosome"/>
</dbReference>
<dbReference type="InterPro" id="IPR011650">
    <property type="entry name" value="Peptidase_M20_dimer"/>
</dbReference>
<dbReference type="InterPro" id="IPR002933">
    <property type="entry name" value="Peptidase_M20"/>
</dbReference>
<accession>E6K2B5</accession>
<evidence type="ECO:0000313" key="6">
    <source>
        <dbReference type="Proteomes" id="UP000004946"/>
    </source>
</evidence>
<evidence type="ECO:0000256" key="2">
    <source>
        <dbReference type="ARBA" id="ARBA00022723"/>
    </source>
</evidence>
<feature type="domain" description="Peptidase M20 dimerisation" evidence="4">
    <location>
        <begin position="213"/>
        <end position="363"/>
    </location>
</feature>
<reference evidence="5 6" key="1">
    <citation type="submission" date="2010-12" db="EMBL/GenBank/DDBJ databases">
        <authorList>
            <person name="Muzny D."/>
            <person name="Qin X."/>
            <person name="Buhay C."/>
            <person name="Dugan-Rocha S."/>
            <person name="Ding Y."/>
            <person name="Chen G."/>
            <person name="Hawes A."/>
            <person name="Holder M."/>
            <person name="Jhangiani S."/>
            <person name="Johnson A."/>
            <person name="Khan Z."/>
            <person name="Li Z."/>
            <person name="Liu W."/>
            <person name="Liu X."/>
            <person name="Perez L."/>
            <person name="Shen H."/>
            <person name="Wang Q."/>
            <person name="Watt J."/>
            <person name="Xi L."/>
            <person name="Xin Y."/>
            <person name="Zhou J."/>
            <person name="Deng J."/>
            <person name="Jiang H."/>
            <person name="Liu Y."/>
            <person name="Qu J."/>
            <person name="Song X.-Z."/>
            <person name="Zhang L."/>
            <person name="Villasana D."/>
            <person name="Johnson A."/>
            <person name="Liu J."/>
            <person name="Liyanage D."/>
            <person name="Lorensuhewa L."/>
            <person name="Robinson T."/>
            <person name="Song A."/>
            <person name="Song B.-B."/>
            <person name="Dinh H."/>
            <person name="Thornton R."/>
            <person name="Coyle M."/>
            <person name="Francisco L."/>
            <person name="Jackson L."/>
            <person name="Javaid M."/>
            <person name="Korchina V."/>
            <person name="Kovar C."/>
            <person name="Mata R."/>
            <person name="Mathew T."/>
            <person name="Ngo R."/>
            <person name="Nguyen L."/>
            <person name="Nguyen N."/>
            <person name="Okwuonu G."/>
            <person name="Ongeri F."/>
            <person name="Pham C."/>
            <person name="Simmons D."/>
            <person name="Wilczek-Boney K."/>
            <person name="Hale W."/>
            <person name="Jakkamsetti A."/>
            <person name="Pham P."/>
            <person name="Ruth R."/>
            <person name="San Lucas F."/>
            <person name="Warren J."/>
            <person name="Zhang J."/>
            <person name="Zhao Z."/>
            <person name="Zhou C."/>
            <person name="Zhu D."/>
            <person name="Lee S."/>
            <person name="Bess C."/>
            <person name="Blankenburg K."/>
            <person name="Forbes L."/>
            <person name="Fu Q."/>
            <person name="Gubbala S."/>
            <person name="Hirani K."/>
            <person name="Jayaseelan J.C."/>
            <person name="Lara F."/>
            <person name="Munidasa M."/>
            <person name="Palculict T."/>
            <person name="Patil S."/>
            <person name="Pu L.-L."/>
            <person name="Saada N."/>
            <person name="Tang L."/>
            <person name="Weissenberger G."/>
            <person name="Zhu Y."/>
            <person name="Hemphill L."/>
            <person name="Shang Y."/>
            <person name="Youmans B."/>
            <person name="Ayvaz T."/>
            <person name="Ross M."/>
            <person name="Santibanez J."/>
            <person name="Aqrawi P."/>
            <person name="Gross S."/>
            <person name="Joshi V."/>
            <person name="Fowler G."/>
            <person name="Nazareth L."/>
            <person name="Reid J."/>
            <person name="Worley K."/>
            <person name="Petrosino J."/>
            <person name="Highlander S."/>
            <person name="Gibbs R."/>
        </authorList>
    </citation>
    <scope>NUCLEOTIDE SEQUENCE [LARGE SCALE GENOMIC DNA]</scope>
    <source>
        <strain evidence="5 6">DSM 10105</strain>
    </source>
</reference>
<dbReference type="Pfam" id="PF01546">
    <property type="entry name" value="Peptidase_M20"/>
    <property type="match status" value="1"/>
</dbReference>
<evidence type="ECO:0000256" key="1">
    <source>
        <dbReference type="ARBA" id="ARBA00022670"/>
    </source>
</evidence>
<dbReference type="SUPFAM" id="SSF53187">
    <property type="entry name" value="Zn-dependent exopeptidases"/>
    <property type="match status" value="1"/>
</dbReference>
<dbReference type="Gene3D" id="3.30.70.360">
    <property type="match status" value="1"/>
</dbReference>
<dbReference type="PATRIC" id="fig|864564.6.peg.113"/>
<dbReference type="RefSeq" id="WP_006289452.1">
    <property type="nucleotide sequence ID" value="NZ_AP012333.1"/>
</dbReference>